<reference evidence="3" key="1">
    <citation type="journal article" date="2010" name="Nat. Biotechnol.">
        <title>Draft genome sequence of the oilseed species Ricinus communis.</title>
        <authorList>
            <person name="Chan A.P."/>
            <person name="Crabtree J."/>
            <person name="Zhao Q."/>
            <person name="Lorenzi H."/>
            <person name="Orvis J."/>
            <person name="Puiu D."/>
            <person name="Melake-Berhan A."/>
            <person name="Jones K.M."/>
            <person name="Redman J."/>
            <person name="Chen G."/>
            <person name="Cahoon E.B."/>
            <person name="Gedil M."/>
            <person name="Stanke M."/>
            <person name="Haas B.J."/>
            <person name="Wortman J.R."/>
            <person name="Fraser-Liggett C.M."/>
            <person name="Ravel J."/>
            <person name="Rabinowicz P.D."/>
        </authorList>
    </citation>
    <scope>NUCLEOTIDE SEQUENCE [LARGE SCALE GENOMIC DNA]</scope>
    <source>
        <strain evidence="3">cv. Hale</strain>
    </source>
</reference>
<dbReference type="Pfam" id="PF09253">
    <property type="entry name" value="Ole_e_6"/>
    <property type="match status" value="1"/>
</dbReference>
<evidence type="ECO:0000256" key="1">
    <source>
        <dbReference type="SAM" id="SignalP"/>
    </source>
</evidence>
<sequence>MGKKLVALFVVCIVVAAAMQLSADAAATEEQFRSCFNNCKKECQADGGGGTYCEMKCDTDCLAKEAAGKL</sequence>
<evidence type="ECO:0000313" key="3">
    <source>
        <dbReference type="Proteomes" id="UP000008311"/>
    </source>
</evidence>
<dbReference type="InParanoid" id="B9SFI5"/>
<evidence type="ECO:0008006" key="4">
    <source>
        <dbReference type="Google" id="ProtNLM"/>
    </source>
</evidence>
<dbReference type="PANTHER" id="PTHR35632">
    <property type="entry name" value="MAJOR POLLEN ALLERGEN OLE E 6-LIKE"/>
    <property type="match status" value="1"/>
</dbReference>
<protein>
    <recommendedName>
        <fullName evidence="4">Major pollen allergen Ole e 6-like</fullName>
    </recommendedName>
</protein>
<evidence type="ECO:0000313" key="2">
    <source>
        <dbReference type="EMBL" id="EEF37597.1"/>
    </source>
</evidence>
<gene>
    <name evidence="2" type="ORF">RCOM_0646510</name>
</gene>
<feature type="chain" id="PRO_5002891396" description="Major pollen allergen Ole e 6-like" evidence="1">
    <location>
        <begin position="19"/>
        <end position="70"/>
    </location>
</feature>
<organism evidence="2 3">
    <name type="scientific">Ricinus communis</name>
    <name type="common">Castor bean</name>
    <dbReference type="NCBI Taxonomy" id="3988"/>
    <lineage>
        <taxon>Eukaryota</taxon>
        <taxon>Viridiplantae</taxon>
        <taxon>Streptophyta</taxon>
        <taxon>Embryophyta</taxon>
        <taxon>Tracheophyta</taxon>
        <taxon>Spermatophyta</taxon>
        <taxon>Magnoliopsida</taxon>
        <taxon>eudicotyledons</taxon>
        <taxon>Gunneridae</taxon>
        <taxon>Pentapetalae</taxon>
        <taxon>rosids</taxon>
        <taxon>fabids</taxon>
        <taxon>Malpighiales</taxon>
        <taxon>Euphorbiaceae</taxon>
        <taxon>Acalyphoideae</taxon>
        <taxon>Acalypheae</taxon>
        <taxon>Ricinus</taxon>
    </lineage>
</organism>
<keyword evidence="3" id="KW-1185">Reference proteome</keyword>
<dbReference type="SUPFAM" id="SSF111388">
    <property type="entry name" value="Pollen allergen ole e 6"/>
    <property type="match status" value="1"/>
</dbReference>
<dbReference type="Proteomes" id="UP000008311">
    <property type="component" value="Unassembled WGS sequence"/>
</dbReference>
<feature type="signal peptide" evidence="1">
    <location>
        <begin position="1"/>
        <end position="18"/>
    </location>
</feature>
<proteinExistence type="predicted"/>
<dbReference type="InterPro" id="IPR036466">
    <property type="entry name" value="Pollen_allergen_ole-e-6_sf"/>
</dbReference>
<dbReference type="Gene3D" id="1.10.287.720">
    <property type="entry name" value="Pollen allergen ole e 6"/>
    <property type="match status" value="1"/>
</dbReference>
<keyword evidence="1" id="KW-0732">Signal</keyword>
<dbReference type="eggNOG" id="ENOG502SD6C">
    <property type="taxonomic scope" value="Eukaryota"/>
</dbReference>
<dbReference type="InterPro" id="IPR015333">
    <property type="entry name" value="Pollen_allergen_ole-e-6"/>
</dbReference>
<dbReference type="AlphaFoldDB" id="B9SFI5"/>
<accession>B9SFI5</accession>
<dbReference type="PANTHER" id="PTHR35632:SF1">
    <property type="entry name" value="MAJOR POLLEN ALLERGEN OLE E 6-LIKE"/>
    <property type="match status" value="1"/>
</dbReference>
<name>B9SFI5_RICCO</name>
<dbReference type="EMBL" id="EQ973945">
    <property type="protein sequence ID" value="EEF37597.1"/>
    <property type="molecule type" value="Genomic_DNA"/>
</dbReference>